<dbReference type="InterPro" id="IPR044814">
    <property type="entry name" value="Terpene_cyclase_plant_C1"/>
</dbReference>
<dbReference type="InterPro" id="IPR008930">
    <property type="entry name" value="Terpenoid_cyclase/PrenylTrfase"/>
</dbReference>
<organism evidence="6 7">
    <name type="scientific">Buddleja alternifolia</name>
    <dbReference type="NCBI Taxonomy" id="168488"/>
    <lineage>
        <taxon>Eukaryota</taxon>
        <taxon>Viridiplantae</taxon>
        <taxon>Streptophyta</taxon>
        <taxon>Embryophyta</taxon>
        <taxon>Tracheophyta</taxon>
        <taxon>Spermatophyta</taxon>
        <taxon>Magnoliopsida</taxon>
        <taxon>eudicotyledons</taxon>
        <taxon>Gunneridae</taxon>
        <taxon>Pentapetalae</taxon>
        <taxon>asterids</taxon>
        <taxon>lamiids</taxon>
        <taxon>Lamiales</taxon>
        <taxon>Scrophulariaceae</taxon>
        <taxon>Buddlejeae</taxon>
        <taxon>Buddleja</taxon>
    </lineage>
</organism>
<dbReference type="InterPro" id="IPR036965">
    <property type="entry name" value="Terpene_synth_N_sf"/>
</dbReference>
<evidence type="ECO:0000259" key="5">
    <source>
        <dbReference type="Pfam" id="PF03936"/>
    </source>
</evidence>
<dbReference type="Pfam" id="PF19086">
    <property type="entry name" value="Terpene_syn_C_2"/>
    <property type="match status" value="1"/>
</dbReference>
<evidence type="ECO:0000313" key="7">
    <source>
        <dbReference type="Proteomes" id="UP000826271"/>
    </source>
</evidence>
<dbReference type="InterPro" id="IPR008949">
    <property type="entry name" value="Isoprenoid_synthase_dom_sf"/>
</dbReference>
<evidence type="ECO:0000256" key="1">
    <source>
        <dbReference type="ARBA" id="ARBA00001946"/>
    </source>
</evidence>
<dbReference type="GO" id="GO:0000287">
    <property type="term" value="F:magnesium ion binding"/>
    <property type="evidence" value="ECO:0007669"/>
    <property type="project" value="InterPro"/>
</dbReference>
<dbReference type="SUPFAM" id="SSF48239">
    <property type="entry name" value="Terpenoid cyclases/Protein prenyltransferases"/>
    <property type="match status" value="2"/>
</dbReference>
<dbReference type="Gene3D" id="1.10.600.10">
    <property type="entry name" value="Farnesyl Diphosphate Synthase"/>
    <property type="match status" value="1"/>
</dbReference>
<evidence type="ECO:0000256" key="3">
    <source>
        <dbReference type="ARBA" id="ARBA00022842"/>
    </source>
</evidence>
<name>A0AAV6WHN0_9LAMI</name>
<dbReference type="InterPro" id="IPR005630">
    <property type="entry name" value="Terpene_synthase_metal-bd"/>
</dbReference>
<keyword evidence="3" id="KW-0460">Magnesium</keyword>
<dbReference type="SFLD" id="SFLDS00005">
    <property type="entry name" value="Isoprenoid_Synthase_Type_I"/>
    <property type="match status" value="1"/>
</dbReference>
<dbReference type="SUPFAM" id="SSF48576">
    <property type="entry name" value="Terpenoid synthases"/>
    <property type="match status" value="2"/>
</dbReference>
<dbReference type="InterPro" id="IPR050148">
    <property type="entry name" value="Terpene_synthase-like"/>
</dbReference>
<dbReference type="AlphaFoldDB" id="A0AAV6WHN0"/>
<reference evidence="6" key="1">
    <citation type="submission" date="2019-10" db="EMBL/GenBank/DDBJ databases">
        <authorList>
            <person name="Zhang R."/>
            <person name="Pan Y."/>
            <person name="Wang J."/>
            <person name="Ma R."/>
            <person name="Yu S."/>
        </authorList>
    </citation>
    <scope>NUCLEOTIDE SEQUENCE</scope>
    <source>
        <strain evidence="6">LA-IB0</strain>
        <tissue evidence="6">Leaf</tissue>
    </source>
</reference>
<dbReference type="InterPro" id="IPR034741">
    <property type="entry name" value="Terpene_cyclase-like_1_C"/>
</dbReference>
<dbReference type="PANTHER" id="PTHR31225:SF252">
    <property type="entry name" value="TERPENE SYNTHASE 12-RELATED"/>
    <property type="match status" value="1"/>
</dbReference>
<gene>
    <name evidence="6" type="ORF">BUALT_Bualt13G0004900</name>
</gene>
<dbReference type="Pfam" id="PF03936">
    <property type="entry name" value="Terpene_synth_C"/>
    <property type="match status" value="1"/>
</dbReference>
<evidence type="ECO:0000259" key="4">
    <source>
        <dbReference type="Pfam" id="PF01397"/>
    </source>
</evidence>
<keyword evidence="2" id="KW-0479">Metal-binding</keyword>
<dbReference type="SFLD" id="SFLDG01019">
    <property type="entry name" value="Terpene_Cyclase_Like_1_C_Termi"/>
    <property type="match status" value="1"/>
</dbReference>
<dbReference type="Proteomes" id="UP000826271">
    <property type="component" value="Unassembled WGS sequence"/>
</dbReference>
<accession>A0AAV6WHN0</accession>
<dbReference type="PANTHER" id="PTHR31225">
    <property type="entry name" value="OS04G0344100 PROTEIN-RELATED"/>
    <property type="match status" value="1"/>
</dbReference>
<comment type="cofactor">
    <cofactor evidence="1">
        <name>Mg(2+)</name>
        <dbReference type="ChEBI" id="CHEBI:18420"/>
    </cofactor>
</comment>
<dbReference type="Gene3D" id="1.50.10.130">
    <property type="entry name" value="Terpene synthase, N-terminal domain"/>
    <property type="match status" value="2"/>
</dbReference>
<dbReference type="FunFam" id="1.50.10.130:FF:000001">
    <property type="entry name" value="Isoprene synthase, chloroplastic"/>
    <property type="match status" value="2"/>
</dbReference>
<feature type="domain" description="Terpene synthase metal-binding" evidence="5">
    <location>
        <begin position="498"/>
        <end position="735"/>
    </location>
</feature>
<dbReference type="SFLD" id="SFLDG01014">
    <property type="entry name" value="Terpene_Cyclase_Like_1_N-term"/>
    <property type="match status" value="2"/>
</dbReference>
<evidence type="ECO:0000256" key="2">
    <source>
        <dbReference type="ARBA" id="ARBA00022723"/>
    </source>
</evidence>
<evidence type="ECO:0000313" key="6">
    <source>
        <dbReference type="EMBL" id="KAG8370646.1"/>
    </source>
</evidence>
<proteinExistence type="predicted"/>
<sequence length="795" mass="93080">MEDEVRCMLEKKGDVEPLTLLELIDDIYRLGVGYRFQEPIKRALERMLLQSSKVMKKIHNSLHACALYFRLLRQHGYHVSTDIFESFKDWNGNFNASLAMDIQGMLSLYEASHLAFQGESTLDEAREFTIFHLKNMLSKMGRKSATCVSHALELPFHHRMQRLEARWNIEMWWRDVGLANKLSFARDRLMESFFWTVGMVYEPRFSNCRIGLTKVVKLITVLDDIYDVYGSPEELEQLTDAVDKWDLNMVNQLPDYMKLYFFALYNTVNDMAYDTLKEQIFEKETVKKMEDEVRCMLEKKGDVEPLTLLELIDDIYRLGVGYRFQEPIKRALERMLLQSSKVMKKIHNSLHACALYFRLLRQHGYHVSTDIFESFKDWNGNFNASLAMDIQGMLSLYEASHLAFQGESTLDEAREFTIFHLKNMLSKMGRKSATRVSHALELPFHHRMQRLEARWNIEMYDKQNEANKMLHKLAIFDFNIVQLAHQNDLQEVSRWWRDVGLANKLSFARDRLMESFFWTVGMVYEPRFSNCRIGLTKVVKLITVLDDIYDVYGSPEELEQLTDAVDKWDLNMVNQLPDYMKLYFFALYNTVNDMAYDTLKEQGQLILPQLIKGWADLCKAFLREAQWRYKNHIPEFDEYLKHAWISSSGALLLTHAYFLTTQNITNEASESLNNYNGLLRFPCTIFRLANDLSSSRADIERGETAKTASCLMHETGLSEEAACKYIKELIDENWKMINKEIVNNSFYEKSFIETATNLARIALCQYQHGDAHSNPNDLSMNRIESVIIEPIRFIS</sequence>
<dbReference type="GO" id="GO:0016102">
    <property type="term" value="P:diterpenoid biosynthetic process"/>
    <property type="evidence" value="ECO:0007669"/>
    <property type="project" value="InterPro"/>
</dbReference>
<comment type="caution">
    <text evidence="6">The sequence shown here is derived from an EMBL/GenBank/DDBJ whole genome shotgun (WGS) entry which is preliminary data.</text>
</comment>
<dbReference type="Pfam" id="PF01397">
    <property type="entry name" value="Terpene_synth"/>
    <property type="match status" value="2"/>
</dbReference>
<dbReference type="EMBL" id="WHWC01000013">
    <property type="protein sequence ID" value="KAG8370646.1"/>
    <property type="molecule type" value="Genomic_DNA"/>
</dbReference>
<dbReference type="CDD" id="cd00684">
    <property type="entry name" value="Terpene_cyclase_plant_C1"/>
    <property type="match status" value="1"/>
</dbReference>
<feature type="domain" description="Terpene synthase N-terminal" evidence="4">
    <location>
        <begin position="2"/>
        <end position="152"/>
    </location>
</feature>
<keyword evidence="7" id="KW-1185">Reference proteome</keyword>
<dbReference type="FunFam" id="1.10.600.10:FF:000007">
    <property type="entry name" value="Isoprene synthase, chloroplastic"/>
    <property type="match status" value="1"/>
</dbReference>
<protein>
    <submittedName>
        <fullName evidence="6">Uncharacterized protein</fullName>
    </submittedName>
</protein>
<dbReference type="GO" id="GO:0010333">
    <property type="term" value="F:terpene synthase activity"/>
    <property type="evidence" value="ECO:0007669"/>
    <property type="project" value="InterPro"/>
</dbReference>
<feature type="domain" description="Terpene synthase N-terminal" evidence="4">
    <location>
        <begin position="282"/>
        <end position="440"/>
    </location>
</feature>
<dbReference type="InterPro" id="IPR001906">
    <property type="entry name" value="Terpene_synth_N"/>
</dbReference>